<protein>
    <submittedName>
        <fullName evidence="2">Uncharacterized protein</fullName>
    </submittedName>
</protein>
<dbReference type="EMBL" id="AP023415">
    <property type="protein sequence ID" value="BCK78815.1"/>
    <property type="molecule type" value="Genomic_DNA"/>
</dbReference>
<evidence type="ECO:0000313" key="2">
    <source>
        <dbReference type="EMBL" id="BCK78815.1"/>
    </source>
</evidence>
<dbReference type="KEGG" id="vfa:MM35RIKEN_10070"/>
<keyword evidence="3" id="KW-1185">Reference proteome</keyword>
<name>A0A810PX61_9FIRM</name>
<dbReference type="Proteomes" id="UP000681343">
    <property type="component" value="Chromosome"/>
</dbReference>
<feature type="region of interest" description="Disordered" evidence="1">
    <location>
        <begin position="297"/>
        <end position="318"/>
    </location>
</feature>
<evidence type="ECO:0000256" key="1">
    <source>
        <dbReference type="SAM" id="MobiDB-lite"/>
    </source>
</evidence>
<evidence type="ECO:0000313" key="3">
    <source>
        <dbReference type="Proteomes" id="UP000681343"/>
    </source>
</evidence>
<gene>
    <name evidence="2" type="ORF">MM35RIKEN_10070</name>
</gene>
<dbReference type="RefSeq" id="WP_186918175.1">
    <property type="nucleotide sequence ID" value="NZ_AP023415.1"/>
</dbReference>
<dbReference type="AlphaFoldDB" id="A0A810PX61"/>
<reference evidence="2" key="1">
    <citation type="submission" date="2020-09" db="EMBL/GenBank/DDBJ databases">
        <title>New species isolated from human feces.</title>
        <authorList>
            <person name="Kitahara M."/>
            <person name="Shigeno Y."/>
            <person name="Shime M."/>
            <person name="Matsumoto Y."/>
            <person name="Nakamura S."/>
            <person name="Motooka D."/>
            <person name="Fukuoka S."/>
            <person name="Nishikawa H."/>
            <person name="Benno Y."/>
        </authorList>
    </citation>
    <scope>NUCLEOTIDE SEQUENCE</scope>
    <source>
        <strain evidence="2">MM35</strain>
    </source>
</reference>
<organism evidence="2 3">
    <name type="scientific">Vescimonas fastidiosa</name>
    <dbReference type="NCBI Taxonomy" id="2714353"/>
    <lineage>
        <taxon>Bacteria</taxon>
        <taxon>Bacillati</taxon>
        <taxon>Bacillota</taxon>
        <taxon>Clostridia</taxon>
        <taxon>Eubacteriales</taxon>
        <taxon>Oscillospiraceae</taxon>
        <taxon>Vescimonas</taxon>
    </lineage>
</organism>
<sequence>MPKYYEISEVAAKRAKDMNSFSDYKPGSATSAYRQMVDEAYAIAERQKARVDPMYHDKIDALVDRYAKKLAANLNESHVIDGRVPSILIAGGGNFPVRKKEKQNAARDRNMGEYMEIEKLLDKIRSVGTGGISADDDLAVEKLEKKLTGLEKLQATMKSVNAYYRKHKTLEGCPGLSDEDIGRLQSSMANDWRKDPVPYPSFLLTNNNANIRRVRQRIDDLKNRSEFVGWTFPGGEAKINEAENRLQLLFDEKPPEDQRRVLKSEGFKWAPSQGAWQRQLNQNAIRAAARLDFLRPEDGQSPYQLQSFARKTEKDMSR</sequence>
<proteinExistence type="predicted"/>
<accession>A0A810PX61</accession>